<dbReference type="Proteomes" id="UP000076580">
    <property type="component" value="Chromosome 01"/>
</dbReference>
<evidence type="ECO:0000256" key="4">
    <source>
        <dbReference type="SAM" id="Phobius"/>
    </source>
</evidence>
<accession>A0A151GQX9</accession>
<dbReference type="EMBL" id="LAYC01000001">
    <property type="protein sequence ID" value="KYK59506.1"/>
    <property type="molecule type" value="Genomic_DNA"/>
</dbReference>
<evidence type="ECO:0000313" key="7">
    <source>
        <dbReference type="Proteomes" id="UP000076580"/>
    </source>
</evidence>
<dbReference type="PROSITE" id="PS50002">
    <property type="entry name" value="SH3"/>
    <property type="match status" value="1"/>
</dbReference>
<keyword evidence="4" id="KW-0812">Transmembrane</keyword>
<dbReference type="Pfam" id="PF14604">
    <property type="entry name" value="SH3_9"/>
    <property type="match status" value="1"/>
</dbReference>
<feature type="region of interest" description="Disordered" evidence="3">
    <location>
        <begin position="340"/>
        <end position="363"/>
    </location>
</feature>
<name>A0A151GQX9_DRECN</name>
<dbReference type="InterPro" id="IPR036028">
    <property type="entry name" value="SH3-like_dom_sf"/>
</dbReference>
<feature type="region of interest" description="Disordered" evidence="3">
    <location>
        <begin position="497"/>
        <end position="606"/>
    </location>
</feature>
<keyword evidence="7" id="KW-1185">Reference proteome</keyword>
<reference evidence="6 7" key="1">
    <citation type="journal article" date="2016" name="Sci. Rep.">
        <title>Insights into Adaptations to a Near-Obligate Nematode Endoparasitic Lifestyle from the Finished Genome of Drechmeria coniospora.</title>
        <authorList>
            <person name="Zhang L."/>
            <person name="Zhou Z."/>
            <person name="Guo Q."/>
            <person name="Fokkens L."/>
            <person name="Miskei M."/>
            <person name="Pocsi I."/>
            <person name="Zhang W."/>
            <person name="Chen M."/>
            <person name="Wang L."/>
            <person name="Sun Y."/>
            <person name="Donzelli B.G."/>
            <person name="Gibson D.M."/>
            <person name="Nelson D.R."/>
            <person name="Luo J.G."/>
            <person name="Rep M."/>
            <person name="Liu H."/>
            <person name="Yang S."/>
            <person name="Wang J."/>
            <person name="Krasnoff S.B."/>
            <person name="Xu Y."/>
            <person name="Molnar I."/>
            <person name="Lin M."/>
        </authorList>
    </citation>
    <scope>NUCLEOTIDE SEQUENCE [LARGE SCALE GENOMIC DNA]</scope>
    <source>
        <strain evidence="6 7">ARSEF 6962</strain>
    </source>
</reference>
<evidence type="ECO:0000256" key="2">
    <source>
        <dbReference type="PROSITE-ProRule" id="PRU00192"/>
    </source>
</evidence>
<evidence type="ECO:0000256" key="1">
    <source>
        <dbReference type="ARBA" id="ARBA00022443"/>
    </source>
</evidence>
<dbReference type="Gene3D" id="2.30.30.40">
    <property type="entry name" value="SH3 Domains"/>
    <property type="match status" value="1"/>
</dbReference>
<feature type="region of interest" description="Disordered" evidence="3">
    <location>
        <begin position="104"/>
        <end position="126"/>
    </location>
</feature>
<dbReference type="InParanoid" id="A0A151GQX9"/>
<dbReference type="SMART" id="SM00326">
    <property type="entry name" value="SH3"/>
    <property type="match status" value="1"/>
</dbReference>
<evidence type="ECO:0000256" key="3">
    <source>
        <dbReference type="SAM" id="MobiDB-lite"/>
    </source>
</evidence>
<evidence type="ECO:0000259" key="5">
    <source>
        <dbReference type="PROSITE" id="PS50002"/>
    </source>
</evidence>
<organism evidence="6 7">
    <name type="scientific">Drechmeria coniospora</name>
    <name type="common">Nematophagous fungus</name>
    <name type="synonym">Meria coniospora</name>
    <dbReference type="NCBI Taxonomy" id="98403"/>
    <lineage>
        <taxon>Eukaryota</taxon>
        <taxon>Fungi</taxon>
        <taxon>Dikarya</taxon>
        <taxon>Ascomycota</taxon>
        <taxon>Pezizomycotina</taxon>
        <taxon>Sordariomycetes</taxon>
        <taxon>Hypocreomycetidae</taxon>
        <taxon>Hypocreales</taxon>
        <taxon>Ophiocordycipitaceae</taxon>
        <taxon>Drechmeria</taxon>
    </lineage>
</organism>
<feature type="compositionally biased region" description="Polar residues" evidence="3">
    <location>
        <begin position="304"/>
        <end position="317"/>
    </location>
</feature>
<feature type="region of interest" description="Disordered" evidence="3">
    <location>
        <begin position="386"/>
        <end position="431"/>
    </location>
</feature>
<feature type="compositionally biased region" description="Polar residues" evidence="3">
    <location>
        <begin position="349"/>
        <end position="361"/>
    </location>
</feature>
<dbReference type="RefSeq" id="XP_040658858.1">
    <property type="nucleotide sequence ID" value="XM_040797975.1"/>
</dbReference>
<feature type="region of interest" description="Disordered" evidence="3">
    <location>
        <begin position="239"/>
        <end position="260"/>
    </location>
</feature>
<dbReference type="STRING" id="98403.A0A151GQX9"/>
<dbReference type="AlphaFoldDB" id="A0A151GQX9"/>
<feature type="compositionally biased region" description="Basic and acidic residues" evidence="3">
    <location>
        <begin position="239"/>
        <end position="251"/>
    </location>
</feature>
<dbReference type="SUPFAM" id="SSF50044">
    <property type="entry name" value="SH3-domain"/>
    <property type="match status" value="1"/>
</dbReference>
<proteinExistence type="predicted"/>
<comment type="caution">
    <text evidence="6">The sequence shown here is derived from an EMBL/GenBank/DDBJ whole genome shotgun (WGS) entry which is preliminary data.</text>
</comment>
<feature type="region of interest" description="Disordered" evidence="3">
    <location>
        <begin position="172"/>
        <end position="194"/>
    </location>
</feature>
<feature type="region of interest" description="Disordered" evidence="3">
    <location>
        <begin position="295"/>
        <end position="323"/>
    </location>
</feature>
<evidence type="ECO:0000313" key="6">
    <source>
        <dbReference type="EMBL" id="KYK59506.1"/>
    </source>
</evidence>
<feature type="compositionally biased region" description="Low complexity" evidence="3">
    <location>
        <begin position="506"/>
        <end position="519"/>
    </location>
</feature>
<keyword evidence="4" id="KW-0472">Membrane</keyword>
<feature type="domain" description="SH3" evidence="5">
    <location>
        <begin position="440"/>
        <end position="501"/>
    </location>
</feature>
<dbReference type="InterPro" id="IPR001452">
    <property type="entry name" value="SH3_domain"/>
</dbReference>
<keyword evidence="4" id="KW-1133">Transmembrane helix</keyword>
<keyword evidence="1 2" id="KW-0728">SH3 domain</keyword>
<protein>
    <recommendedName>
        <fullName evidence="5">SH3 domain-containing protein</fullName>
    </recommendedName>
</protein>
<feature type="transmembrane region" description="Helical" evidence="4">
    <location>
        <begin position="199"/>
        <end position="220"/>
    </location>
</feature>
<sequence>MTHHHRKLHHRRSLVDHVAAWFDSAEGVIERRDEDGSDAGNAHPILAWPESPWLPPWSRSNADVVLVEPATIIRTVYKTMAPSFKGAVGVQPLTKTSKPQWVAVSVSTSTPEPKKTPSESTPLELSEEQLPTAIVEPKSSISLPSVLAQATGEASVERPDAIGFGAASAADKVPSSSLTSDRPSAGKDADDGPSTGAKIGITFGILGAFLLVGLLVFFLFNRGRKAARMVLDDADEKFQSEASLERDESRSNPKAPRISLRPVTQFLPNWTGLEKRSSKGNTLALAAAAAIGTRPNAGDAWDRPNTSNSAHSANPFGNQAERPRTPIADMHSLYGQNSHAAVNGDHAAPSNTHHAGSQDPLTANGPAIGVAVAGSALGVGPGAAAAATRRTSMRHGGASNGDVGAPGRPPTAGSLNPAGTELGASSNGAASAAAASGAPRSCGVHRVQLDFNPSLDDEMSLKAGDLVRLIHEYDDGWALAIRLDRSQQGVVPRTCLSTRPVKQRAPPGGRVGPPVNTNGGRPGSAHRSMTPQARPGLPESPSRPRKGSGPPPVSFVAHDSRSYTSTGPRASPVDGPTSSTAIPPQRPPSAPLTDLLGERLVPGQAI</sequence>
<dbReference type="GeneID" id="63713279"/>
<gene>
    <name evidence="6" type="ORF">DCS_00636</name>
</gene>